<dbReference type="InterPro" id="IPR023614">
    <property type="entry name" value="Porin_dom_sf"/>
</dbReference>
<dbReference type="InterPro" id="IPR033900">
    <property type="entry name" value="Gram_neg_porin_domain"/>
</dbReference>
<dbReference type="Pfam" id="PF13609">
    <property type="entry name" value="Porin_4"/>
    <property type="match status" value="1"/>
</dbReference>
<keyword evidence="3" id="KW-0813">Transport</keyword>
<name>A0A1J5RB65_9ZZZZ</name>
<comment type="subunit">
    <text evidence="2">Homotrimer.</text>
</comment>
<keyword evidence="8" id="KW-0626">Porin</keyword>
<keyword evidence="9" id="KW-0472">Membrane</keyword>
<dbReference type="PANTHER" id="PTHR34501:SF9">
    <property type="entry name" value="MAJOR OUTER MEMBRANE PROTEIN P.IA"/>
    <property type="match status" value="1"/>
</dbReference>
<evidence type="ECO:0000256" key="3">
    <source>
        <dbReference type="ARBA" id="ARBA00022448"/>
    </source>
</evidence>
<reference evidence="12" key="1">
    <citation type="submission" date="2016-10" db="EMBL/GenBank/DDBJ databases">
        <title>Sequence of Gallionella enrichment culture.</title>
        <authorList>
            <person name="Poehlein A."/>
            <person name="Muehling M."/>
            <person name="Daniel R."/>
        </authorList>
    </citation>
    <scope>NUCLEOTIDE SEQUENCE</scope>
</reference>
<dbReference type="PANTHER" id="PTHR34501">
    <property type="entry name" value="PROTEIN YDDL-RELATED"/>
    <property type="match status" value="1"/>
</dbReference>
<dbReference type="InterPro" id="IPR050298">
    <property type="entry name" value="Gram-neg_bact_OMP"/>
</dbReference>
<sequence length="391" mass="38926">MQKKLIALAVAAAFSAPAFADVTMYGNVDAAVAHASADGQKSDTIAVSGGLSASRLGVKGAEDLSNGMKAVVVLEYGLDPQTNSTIGASGVGNSSVVARQQMLALAGDFGTVATGYLQTTAYDWAVKFDPMADSLVSPLQNVTAGSTFLIGSATGAARAQRALAYISPNMSGVTVAVNYSTALAGVGNLTAPSTAAVDPKTSAFLLSANYDNGPLSVGAVYTGATAGTTYLPALATETSTLSATDIALGASYDFTVVKLFATYQTSKTGTNNIVTTAGTNKAMSVSAVAPVGPGAIALSYAKNTIDASSTLSSLSKVGTGTDMGASGVTLAWLQGLSKTTTFYAAYTKTSQGANTASYSVINDALAASTAAGWASGGGSSSMLAVGLNKKF</sequence>
<evidence type="ECO:0000256" key="8">
    <source>
        <dbReference type="ARBA" id="ARBA00023114"/>
    </source>
</evidence>
<accession>A0A1J5RB65</accession>
<evidence type="ECO:0000256" key="9">
    <source>
        <dbReference type="ARBA" id="ARBA00023136"/>
    </source>
</evidence>
<evidence type="ECO:0000256" key="2">
    <source>
        <dbReference type="ARBA" id="ARBA00011233"/>
    </source>
</evidence>
<dbReference type="SUPFAM" id="SSF56935">
    <property type="entry name" value="Porins"/>
    <property type="match status" value="1"/>
</dbReference>
<dbReference type="GO" id="GO:0046930">
    <property type="term" value="C:pore complex"/>
    <property type="evidence" value="ECO:0007669"/>
    <property type="project" value="UniProtKB-KW"/>
</dbReference>
<evidence type="ECO:0000259" key="11">
    <source>
        <dbReference type="Pfam" id="PF13609"/>
    </source>
</evidence>
<protein>
    <submittedName>
        <fullName evidence="12">Outer membrane porin protein 32</fullName>
    </submittedName>
</protein>
<comment type="caution">
    <text evidence="12">The sequence shown here is derived from an EMBL/GenBank/DDBJ whole genome shotgun (WGS) entry which is preliminary data.</text>
</comment>
<keyword evidence="4" id="KW-1134">Transmembrane beta strand</keyword>
<dbReference type="Gene3D" id="2.40.160.10">
    <property type="entry name" value="Porin"/>
    <property type="match status" value="1"/>
</dbReference>
<comment type="subcellular location">
    <subcellularLocation>
        <location evidence="1">Membrane</location>
        <topology evidence="1">Multi-pass membrane protein</topology>
    </subcellularLocation>
</comment>
<evidence type="ECO:0000256" key="6">
    <source>
        <dbReference type="ARBA" id="ARBA00022729"/>
    </source>
</evidence>
<dbReference type="CDD" id="cd00342">
    <property type="entry name" value="gram_neg_porins"/>
    <property type="match status" value="1"/>
</dbReference>
<dbReference type="GO" id="GO:0006811">
    <property type="term" value="P:monoatomic ion transport"/>
    <property type="evidence" value="ECO:0007669"/>
    <property type="project" value="UniProtKB-KW"/>
</dbReference>
<evidence type="ECO:0000256" key="5">
    <source>
        <dbReference type="ARBA" id="ARBA00022692"/>
    </source>
</evidence>
<dbReference type="AlphaFoldDB" id="A0A1J5RB65"/>
<organism evidence="12">
    <name type="scientific">mine drainage metagenome</name>
    <dbReference type="NCBI Taxonomy" id="410659"/>
    <lineage>
        <taxon>unclassified sequences</taxon>
        <taxon>metagenomes</taxon>
        <taxon>ecological metagenomes</taxon>
    </lineage>
</organism>
<evidence type="ECO:0000313" key="12">
    <source>
        <dbReference type="EMBL" id="OIQ93049.1"/>
    </source>
</evidence>
<proteinExistence type="predicted"/>
<keyword evidence="7" id="KW-0406">Ion transport</keyword>
<keyword evidence="5" id="KW-0812">Transmembrane</keyword>
<evidence type="ECO:0000256" key="1">
    <source>
        <dbReference type="ARBA" id="ARBA00004141"/>
    </source>
</evidence>
<feature type="domain" description="Porin" evidence="11">
    <location>
        <begin position="7"/>
        <end position="351"/>
    </location>
</feature>
<keyword evidence="6" id="KW-0732">Signal</keyword>
<gene>
    <name evidence="12" type="ORF">GALL_250250</name>
</gene>
<dbReference type="GO" id="GO:0015288">
    <property type="term" value="F:porin activity"/>
    <property type="evidence" value="ECO:0007669"/>
    <property type="project" value="UniProtKB-KW"/>
</dbReference>
<evidence type="ECO:0000256" key="7">
    <source>
        <dbReference type="ARBA" id="ARBA00023065"/>
    </source>
</evidence>
<evidence type="ECO:0000256" key="10">
    <source>
        <dbReference type="ARBA" id="ARBA00023237"/>
    </source>
</evidence>
<keyword evidence="10" id="KW-0998">Cell outer membrane</keyword>
<dbReference type="EMBL" id="MLJW01000216">
    <property type="protein sequence ID" value="OIQ93049.1"/>
    <property type="molecule type" value="Genomic_DNA"/>
</dbReference>
<evidence type="ECO:0000256" key="4">
    <source>
        <dbReference type="ARBA" id="ARBA00022452"/>
    </source>
</evidence>